<comment type="caution">
    <text evidence="1">The sequence shown here is derived from an EMBL/GenBank/DDBJ whole genome shotgun (WGS) entry which is preliminary data.</text>
</comment>
<proteinExistence type="predicted"/>
<gene>
    <name evidence="1" type="ORF">DQX05_00410</name>
</gene>
<organism evidence="1 2">
    <name type="scientific">Paenibacillus thiaminolyticus</name>
    <name type="common">Bacillus thiaminolyticus</name>
    <dbReference type="NCBI Taxonomy" id="49283"/>
    <lineage>
        <taxon>Bacteria</taxon>
        <taxon>Bacillati</taxon>
        <taxon>Bacillota</taxon>
        <taxon>Bacilli</taxon>
        <taxon>Bacillales</taxon>
        <taxon>Paenibacillaceae</taxon>
        <taxon>Paenibacillus</taxon>
    </lineage>
</organism>
<protein>
    <submittedName>
        <fullName evidence="1">Uncharacterized protein</fullName>
    </submittedName>
</protein>
<evidence type="ECO:0000313" key="1">
    <source>
        <dbReference type="EMBL" id="RJG26546.1"/>
    </source>
</evidence>
<dbReference type="AlphaFoldDB" id="A0A3A3GSJ9"/>
<dbReference type="OrthoDB" id="4827574at2"/>
<dbReference type="EMBL" id="QYZD01000001">
    <property type="protein sequence ID" value="RJG26546.1"/>
    <property type="molecule type" value="Genomic_DNA"/>
</dbReference>
<accession>A0A3A3GSJ9</accession>
<name>A0A3A3GSJ9_PANTH</name>
<reference evidence="1 2" key="1">
    <citation type="submission" date="2018-09" db="EMBL/GenBank/DDBJ databases">
        <title>Paenibacillus SK2017-BO5.</title>
        <authorList>
            <person name="Piskunova J.V."/>
            <person name="Dubiley S.A."/>
            <person name="Severinov K.V."/>
        </authorList>
    </citation>
    <scope>NUCLEOTIDE SEQUENCE [LARGE SCALE GENOMIC DNA]</scope>
    <source>
        <strain evidence="1 2">BO5</strain>
    </source>
</reference>
<dbReference type="Proteomes" id="UP000266177">
    <property type="component" value="Unassembled WGS sequence"/>
</dbReference>
<dbReference type="RefSeq" id="WP_119789934.1">
    <property type="nucleotide sequence ID" value="NZ_QYZD01000001.1"/>
</dbReference>
<evidence type="ECO:0000313" key="2">
    <source>
        <dbReference type="Proteomes" id="UP000266177"/>
    </source>
</evidence>
<sequence>MTTKTETVLTKQGKSFTDYRHLTITDATQTCILNIIKGRLYSDRKTRNPTYEPYPTKQEALDRLNALAGEFKGQGFIEASRDVLFQFQKKELVVYDKAKWHYEGEFPREYLNIHNDIYTAVDFTEILAAGLPTIYHVDDTIENYRIIEPVISERHRDWKRRHHS</sequence>